<protein>
    <submittedName>
        <fullName evidence="1">Uncharacterized protein</fullName>
    </submittedName>
</protein>
<name>A0A0S4J0G2_BODSA</name>
<sequence>MSSFFAAAAASNPRLVQRTDYNVERGFNDFAMEGVSRDNTTQAELNSTARRELLTLRLKPASEASRRATSHLNNKHERIHGLALHNSFREPDAVRPSVFTHVIDTLQKGIREEIMADLDEDIQRAILAQQELR</sequence>
<dbReference type="AlphaFoldDB" id="A0A0S4J0G2"/>
<evidence type="ECO:0000313" key="2">
    <source>
        <dbReference type="Proteomes" id="UP000051952"/>
    </source>
</evidence>
<dbReference type="VEuPathDB" id="TriTrypDB:BSAL_72475"/>
<dbReference type="Proteomes" id="UP000051952">
    <property type="component" value="Unassembled WGS sequence"/>
</dbReference>
<organism evidence="1 2">
    <name type="scientific">Bodo saltans</name>
    <name type="common">Flagellated protozoan</name>
    <dbReference type="NCBI Taxonomy" id="75058"/>
    <lineage>
        <taxon>Eukaryota</taxon>
        <taxon>Discoba</taxon>
        <taxon>Euglenozoa</taxon>
        <taxon>Kinetoplastea</taxon>
        <taxon>Metakinetoplastina</taxon>
        <taxon>Eubodonida</taxon>
        <taxon>Bodonidae</taxon>
        <taxon>Bodo</taxon>
    </lineage>
</organism>
<accession>A0A0S4J0G2</accession>
<reference evidence="2" key="1">
    <citation type="submission" date="2015-09" db="EMBL/GenBank/DDBJ databases">
        <authorList>
            <consortium name="Pathogen Informatics"/>
        </authorList>
    </citation>
    <scope>NUCLEOTIDE SEQUENCE [LARGE SCALE GENOMIC DNA]</scope>
    <source>
        <strain evidence="2">Lake Konstanz</strain>
    </source>
</reference>
<dbReference type="EMBL" id="CYKH01000586">
    <property type="protein sequence ID" value="CUG06381.1"/>
    <property type="molecule type" value="Genomic_DNA"/>
</dbReference>
<keyword evidence="2" id="KW-1185">Reference proteome</keyword>
<gene>
    <name evidence="1" type="ORF">BSAL_72475</name>
</gene>
<proteinExistence type="predicted"/>
<evidence type="ECO:0000313" key="1">
    <source>
        <dbReference type="EMBL" id="CUG06381.1"/>
    </source>
</evidence>